<evidence type="ECO:0000256" key="1">
    <source>
        <dbReference type="SAM" id="MobiDB-lite"/>
    </source>
</evidence>
<dbReference type="EMBL" id="PQWO01000025">
    <property type="protein sequence ID" value="PZD70909.1"/>
    <property type="molecule type" value="Genomic_DNA"/>
</dbReference>
<feature type="compositionally biased region" description="Polar residues" evidence="1">
    <location>
        <begin position="1"/>
        <end position="17"/>
    </location>
</feature>
<gene>
    <name evidence="2" type="ORF">C1752_08684</name>
</gene>
<proteinExistence type="predicted"/>
<dbReference type="RefSeq" id="WP_110988558.1">
    <property type="nucleotide sequence ID" value="NZ_CAWNWM010000025.1"/>
</dbReference>
<dbReference type="AlphaFoldDB" id="A0A2W1J9H9"/>
<evidence type="ECO:0000313" key="2">
    <source>
        <dbReference type="EMBL" id="PZD70909.1"/>
    </source>
</evidence>
<comment type="caution">
    <text evidence="2">The sequence shown here is derived from an EMBL/GenBank/DDBJ whole genome shotgun (WGS) entry which is preliminary data.</text>
</comment>
<name>A0A2W1J9H9_9CYAN</name>
<evidence type="ECO:0000313" key="3">
    <source>
        <dbReference type="Proteomes" id="UP000248857"/>
    </source>
</evidence>
<keyword evidence="3" id="KW-1185">Reference proteome</keyword>
<feature type="region of interest" description="Disordered" evidence="1">
    <location>
        <begin position="1"/>
        <end position="46"/>
    </location>
</feature>
<organism evidence="2 3">
    <name type="scientific">Acaryochloris thomasi RCC1774</name>
    <dbReference type="NCBI Taxonomy" id="1764569"/>
    <lineage>
        <taxon>Bacteria</taxon>
        <taxon>Bacillati</taxon>
        <taxon>Cyanobacteriota</taxon>
        <taxon>Cyanophyceae</taxon>
        <taxon>Acaryochloridales</taxon>
        <taxon>Acaryochloridaceae</taxon>
        <taxon>Acaryochloris</taxon>
        <taxon>Acaryochloris thomasi</taxon>
    </lineage>
</organism>
<dbReference type="Proteomes" id="UP000248857">
    <property type="component" value="Unassembled WGS sequence"/>
</dbReference>
<accession>A0A2W1J9H9</accession>
<sequence>MINTNSSQHSEQTQTEFGSWDAPLTEPLSGSQPTDHPSPISSPPFLSPAGVPMPCVISLAGSPTVQSLMHWGLKLSPKSLHVAEWRDALALLMWQASVLRLSQMLIEDELKLKVCRKGTLRTQIQNALALLFWLGNDGVMSHA</sequence>
<dbReference type="OrthoDB" id="571916at2"/>
<protein>
    <submittedName>
        <fullName evidence="2">Uncharacterized protein</fullName>
    </submittedName>
</protein>
<reference evidence="2 3" key="1">
    <citation type="journal article" date="2018" name="Sci. Rep.">
        <title>A novel species of the marine cyanobacterium Acaryochloris with a unique pigment content and lifestyle.</title>
        <authorList>
            <person name="Partensky F."/>
            <person name="Six C."/>
            <person name="Ratin M."/>
            <person name="Garczarek L."/>
            <person name="Vaulot D."/>
            <person name="Probert I."/>
            <person name="Calteau A."/>
            <person name="Gourvil P."/>
            <person name="Marie D."/>
            <person name="Grebert T."/>
            <person name="Bouchier C."/>
            <person name="Le Panse S."/>
            <person name="Gachenot M."/>
            <person name="Rodriguez F."/>
            <person name="Garrido J.L."/>
        </authorList>
    </citation>
    <scope>NUCLEOTIDE SEQUENCE [LARGE SCALE GENOMIC DNA]</scope>
    <source>
        <strain evidence="2 3">RCC1774</strain>
    </source>
</reference>